<proteinExistence type="predicted"/>
<evidence type="ECO:0000313" key="2">
    <source>
        <dbReference type="EMBL" id="CCA86842.1"/>
    </source>
</evidence>
<feature type="compositionally biased region" description="Basic and acidic residues" evidence="1">
    <location>
        <begin position="64"/>
        <end position="76"/>
    </location>
</feature>
<organism evidence="2">
    <name type="scientific">Ralstonia syzygii R24</name>
    <dbReference type="NCBI Taxonomy" id="907261"/>
    <lineage>
        <taxon>Bacteria</taxon>
        <taxon>Pseudomonadati</taxon>
        <taxon>Pseudomonadota</taxon>
        <taxon>Betaproteobacteria</taxon>
        <taxon>Burkholderiales</taxon>
        <taxon>Burkholderiaceae</taxon>
        <taxon>Ralstonia</taxon>
        <taxon>Ralstonia solanacearum species complex</taxon>
    </lineage>
</organism>
<reference evidence="2" key="2">
    <citation type="submission" date="2011-04" db="EMBL/GenBank/DDBJ databases">
        <authorList>
            <person name="Genoscope - CEA"/>
        </authorList>
    </citation>
    <scope>NUCLEOTIDE SEQUENCE</scope>
    <source>
        <strain evidence="2">R24</strain>
    </source>
</reference>
<sequence length="100" mass="10996">MAPLARLAATRSIRRTIAAPGGSGLAFAYPSSQDDPVSAAGACYKRHLSRHRIRHATHHPGHKPHPDQPRSLDRRRQSPRNAVTRTRREPGAQSDPAPTR</sequence>
<feature type="compositionally biased region" description="Basic residues" evidence="1">
    <location>
        <begin position="48"/>
        <end position="63"/>
    </location>
</feature>
<name>G3ABF0_9RALS</name>
<protein>
    <submittedName>
        <fullName evidence="2">Uncharacterized protein</fullName>
    </submittedName>
</protein>
<feature type="region of interest" description="Disordered" evidence="1">
    <location>
        <begin position="48"/>
        <end position="100"/>
    </location>
</feature>
<evidence type="ECO:0000256" key="1">
    <source>
        <dbReference type="SAM" id="MobiDB-lite"/>
    </source>
</evidence>
<dbReference type="AlphaFoldDB" id="G3ABF0"/>
<dbReference type="EMBL" id="FR854092">
    <property type="protein sequence ID" value="CCA86842.1"/>
    <property type="molecule type" value="Genomic_DNA"/>
</dbReference>
<accession>G3ABF0</accession>
<reference evidence="2" key="1">
    <citation type="journal article" date="2011" name="PLoS ONE">
        <title>Ralstonia syzygii, the Blood Disease Bacterium and some Asian R. solanacearum strains form a single genomic species despite divergent lifestyles.</title>
        <authorList>
            <person name="Remenant B."/>
            <person name="de Cambiaire J.C."/>
            <person name="Cellier G."/>
            <person name="Jacobs J.M."/>
            <person name="Mangenot S."/>
            <person name="Barbe V."/>
            <person name="Lajus A."/>
            <person name="Vallenet D."/>
            <person name="Medigue C."/>
            <person name="Fegan M."/>
            <person name="Allen C."/>
            <person name="Prior P."/>
        </authorList>
    </citation>
    <scope>NUCLEOTIDE SEQUENCE</scope>
    <source>
        <strain evidence="2">R24</strain>
    </source>
</reference>
<gene>
    <name evidence="2" type="ORF">RALSY_mp30154</name>
</gene>